<organism evidence="1 2">
    <name type="scientific">Methylocella tundrae</name>
    <dbReference type="NCBI Taxonomy" id="227605"/>
    <lineage>
        <taxon>Bacteria</taxon>
        <taxon>Pseudomonadati</taxon>
        <taxon>Pseudomonadota</taxon>
        <taxon>Alphaproteobacteria</taxon>
        <taxon>Hyphomicrobiales</taxon>
        <taxon>Beijerinckiaceae</taxon>
        <taxon>Methylocella</taxon>
    </lineage>
</organism>
<evidence type="ECO:0000313" key="1">
    <source>
        <dbReference type="EMBL" id="VTZ48757.1"/>
    </source>
</evidence>
<keyword evidence="2" id="KW-1185">Reference proteome</keyword>
<evidence type="ECO:0000313" key="2">
    <source>
        <dbReference type="Proteomes" id="UP000485880"/>
    </source>
</evidence>
<dbReference type="Proteomes" id="UP000485880">
    <property type="component" value="Unassembled WGS sequence"/>
</dbReference>
<dbReference type="EMBL" id="CABFMQ020000013">
    <property type="protein sequence ID" value="VTZ48757.1"/>
    <property type="molecule type" value="Genomic_DNA"/>
</dbReference>
<comment type="caution">
    <text evidence="1">The sequence shown here is derived from an EMBL/GenBank/DDBJ whole genome shotgun (WGS) entry which is preliminary data.</text>
</comment>
<gene>
    <name evidence="1" type="ORF">MPC4_110057</name>
</gene>
<accession>A0A8B6M145</accession>
<reference evidence="1 2" key="1">
    <citation type="submission" date="2019-05" db="EMBL/GenBank/DDBJ databases">
        <authorList>
            <person name="Farhan Ul Haque M."/>
        </authorList>
    </citation>
    <scope>NUCLEOTIDE SEQUENCE [LARGE SCALE GENOMIC DNA]</scope>
    <source>
        <strain evidence="1">2</strain>
    </source>
</reference>
<proteinExistence type="predicted"/>
<dbReference type="AlphaFoldDB" id="A0A8B6M145"/>
<protein>
    <submittedName>
        <fullName evidence="1">Uncharacterized protein</fullName>
    </submittedName>
</protein>
<sequence>MRRVIMGVLALEIAAGTWLVAKAQDANLPDPTLTPGVVVAVDQATLCQVDYAASVRHYDRDVRNRVFESYGLVDVDRRDYELDHLVPISLGGAPDDPRNLWPESRRTEPYNAEVKDTLEDVLHREVCAGDLPLKEAQDAIRKDWIAAYRKYVGPEPRRFVARSQERE</sequence>
<name>A0A8B6M145_METTU</name>